<dbReference type="RefSeq" id="WP_353862910.1">
    <property type="nucleotide sequence ID" value="NZ_CP088295.1"/>
</dbReference>
<dbReference type="PANTHER" id="PTHR43755:SF1">
    <property type="entry name" value="FAD-DEPENDENT PYRIDINE NUCLEOTIDE-DISULPHIDE OXIDOREDUCTASE"/>
    <property type="match status" value="1"/>
</dbReference>
<dbReference type="Pfam" id="PF07992">
    <property type="entry name" value="Pyr_redox_2"/>
    <property type="match status" value="2"/>
</dbReference>
<keyword evidence="3" id="KW-1185">Reference proteome</keyword>
<organism evidence="2 3">
    <name type="scientific">Svornostia abyssi</name>
    <dbReference type="NCBI Taxonomy" id="2898438"/>
    <lineage>
        <taxon>Bacteria</taxon>
        <taxon>Bacillati</taxon>
        <taxon>Actinomycetota</taxon>
        <taxon>Thermoleophilia</taxon>
        <taxon>Solirubrobacterales</taxon>
        <taxon>Baekduiaceae</taxon>
        <taxon>Svornostia</taxon>
    </lineage>
</organism>
<protein>
    <submittedName>
        <fullName evidence="2">FAD-dependent oxidoreductase</fullName>
    </submittedName>
</protein>
<dbReference type="PANTHER" id="PTHR43755">
    <property type="match status" value="1"/>
</dbReference>
<dbReference type="InterPro" id="IPR036188">
    <property type="entry name" value="FAD/NAD-bd_sf"/>
</dbReference>
<dbReference type="InterPro" id="IPR023753">
    <property type="entry name" value="FAD/NAD-binding_dom"/>
</dbReference>
<proteinExistence type="predicted"/>
<sequence length="421" mass="43187">MSDPAQTPLKVLVAGGGVAGLETLLALRDLAGDRVAATLLTPDTEFVVRPWTVQEPFARPSAQRYPLERVAQDVRAELFAGTLASVDPAAQIVRTGAGEEIAYEALVVALGAHPEPAYAHATTFRGGPDAEAVHGLLQDLEGGYLRRIAFVVPPGAAWPLPLYELALMTAERARSLSLPDVEVSIVTPEDRPLAVFGVAASDAVTDLLADAGITMHLGRYADVPDSRTVAFTPADGSYDVDRVVALPRLVGRPIDGLPAAEEGFLPVDETCAVVGVRNVWAAGDGTSFPIKQGGIAAQQADAVAQAVAAHAGVTGLAAAPFKPMLRGMLLTGSGTKWLRAAVAGGAGEAASIVSEHALWWPPSKIAGRYLAPYLATLDSSLASAAPAAGGGDVPVDVDLGHAAPTLHAEGDPSGGIELLGG</sequence>
<gene>
    <name evidence="2" type="ORF">LRS13_16955</name>
</gene>
<reference evidence="3" key="1">
    <citation type="submission" date="2021-11" db="EMBL/GenBank/DDBJ databases">
        <title>Cultivation dependent microbiological survey of springs from the worlds oldest radium mine currently devoted to the extraction of radon-saturated water.</title>
        <authorList>
            <person name="Kapinusova G."/>
            <person name="Smrhova T."/>
            <person name="Strejcek M."/>
            <person name="Suman J."/>
            <person name="Jani K."/>
            <person name="Pajer P."/>
            <person name="Uhlik O."/>
        </authorList>
    </citation>
    <scope>NUCLEOTIDE SEQUENCE [LARGE SCALE GENOMIC DNA]</scope>
    <source>
        <strain evidence="3">J379</strain>
    </source>
</reference>
<dbReference type="InterPro" id="IPR052541">
    <property type="entry name" value="SQRD"/>
</dbReference>
<evidence type="ECO:0000313" key="2">
    <source>
        <dbReference type="EMBL" id="UUY02381.1"/>
    </source>
</evidence>
<name>A0ABY5PCL9_9ACTN</name>
<evidence type="ECO:0000259" key="1">
    <source>
        <dbReference type="Pfam" id="PF07992"/>
    </source>
</evidence>
<feature type="domain" description="FAD/NAD(P)-binding" evidence="1">
    <location>
        <begin position="175"/>
        <end position="299"/>
    </location>
</feature>
<dbReference type="Gene3D" id="3.50.50.60">
    <property type="entry name" value="FAD/NAD(P)-binding domain"/>
    <property type="match status" value="2"/>
</dbReference>
<dbReference type="EMBL" id="CP088295">
    <property type="protein sequence ID" value="UUY02381.1"/>
    <property type="molecule type" value="Genomic_DNA"/>
</dbReference>
<accession>A0ABY5PCL9</accession>
<dbReference type="SUPFAM" id="SSF51905">
    <property type="entry name" value="FAD/NAD(P)-binding domain"/>
    <property type="match status" value="1"/>
</dbReference>
<dbReference type="Proteomes" id="UP001058860">
    <property type="component" value="Chromosome"/>
</dbReference>
<feature type="domain" description="FAD/NAD(P)-binding" evidence="1">
    <location>
        <begin position="10"/>
        <end position="117"/>
    </location>
</feature>
<evidence type="ECO:0000313" key="3">
    <source>
        <dbReference type="Proteomes" id="UP001058860"/>
    </source>
</evidence>